<gene>
    <name evidence="3" type="ORF">Pan216_02480</name>
</gene>
<dbReference type="Gene3D" id="2.60.120.10">
    <property type="entry name" value="Jelly Rolls"/>
    <property type="match status" value="1"/>
</dbReference>
<dbReference type="SUPFAM" id="SSF51182">
    <property type="entry name" value="RmlC-like cupins"/>
    <property type="match status" value="1"/>
</dbReference>
<dbReference type="EMBL" id="CP036279">
    <property type="protein sequence ID" value="QDU59420.1"/>
    <property type="molecule type" value="Genomic_DNA"/>
</dbReference>
<dbReference type="PANTHER" id="PTHR35848:SF6">
    <property type="entry name" value="CUPIN TYPE-2 DOMAIN-CONTAINING PROTEIN"/>
    <property type="match status" value="1"/>
</dbReference>
<dbReference type="InterPro" id="IPR014710">
    <property type="entry name" value="RmlC-like_jellyroll"/>
</dbReference>
<evidence type="ECO:0000256" key="1">
    <source>
        <dbReference type="ARBA" id="ARBA00022723"/>
    </source>
</evidence>
<evidence type="ECO:0000313" key="3">
    <source>
        <dbReference type="EMBL" id="QDU59420.1"/>
    </source>
</evidence>
<dbReference type="InterPro" id="IPR011051">
    <property type="entry name" value="RmlC_Cupin_sf"/>
</dbReference>
<keyword evidence="4" id="KW-1185">Reference proteome</keyword>
<evidence type="ECO:0000313" key="4">
    <source>
        <dbReference type="Proteomes" id="UP000317093"/>
    </source>
</evidence>
<dbReference type="AlphaFoldDB" id="A0A518AXL2"/>
<dbReference type="GO" id="GO:0046872">
    <property type="term" value="F:metal ion binding"/>
    <property type="evidence" value="ECO:0007669"/>
    <property type="project" value="UniProtKB-KW"/>
</dbReference>
<dbReference type="Pfam" id="PF07883">
    <property type="entry name" value="Cupin_2"/>
    <property type="match status" value="1"/>
</dbReference>
<reference evidence="3 4" key="1">
    <citation type="submission" date="2019-02" db="EMBL/GenBank/DDBJ databases">
        <title>Deep-cultivation of Planctomycetes and their phenomic and genomic characterization uncovers novel biology.</title>
        <authorList>
            <person name="Wiegand S."/>
            <person name="Jogler M."/>
            <person name="Boedeker C."/>
            <person name="Pinto D."/>
            <person name="Vollmers J."/>
            <person name="Rivas-Marin E."/>
            <person name="Kohn T."/>
            <person name="Peeters S.H."/>
            <person name="Heuer A."/>
            <person name="Rast P."/>
            <person name="Oberbeckmann S."/>
            <person name="Bunk B."/>
            <person name="Jeske O."/>
            <person name="Meyerdierks A."/>
            <person name="Storesund J.E."/>
            <person name="Kallscheuer N."/>
            <person name="Luecker S."/>
            <person name="Lage O.M."/>
            <person name="Pohl T."/>
            <person name="Merkel B.J."/>
            <person name="Hornburger P."/>
            <person name="Mueller R.-W."/>
            <person name="Bruemmer F."/>
            <person name="Labrenz M."/>
            <person name="Spormann A.M."/>
            <person name="Op den Camp H."/>
            <person name="Overmann J."/>
            <person name="Amann R."/>
            <person name="Jetten M.S.M."/>
            <person name="Mascher T."/>
            <person name="Medema M.H."/>
            <person name="Devos D.P."/>
            <person name="Kaster A.-K."/>
            <person name="Ovreas L."/>
            <person name="Rohde M."/>
            <person name="Galperin M.Y."/>
            <person name="Jogler C."/>
        </authorList>
    </citation>
    <scope>NUCLEOTIDE SEQUENCE [LARGE SCALE GENOMIC DNA]</scope>
    <source>
        <strain evidence="3 4">Pan216</strain>
    </source>
</reference>
<proteinExistence type="predicted"/>
<organism evidence="3 4">
    <name type="scientific">Kolteria novifilia</name>
    <dbReference type="NCBI Taxonomy" id="2527975"/>
    <lineage>
        <taxon>Bacteria</taxon>
        <taxon>Pseudomonadati</taxon>
        <taxon>Planctomycetota</taxon>
        <taxon>Planctomycetia</taxon>
        <taxon>Kolteriales</taxon>
        <taxon>Kolteriaceae</taxon>
        <taxon>Kolteria</taxon>
    </lineage>
</organism>
<sequence>MVTSESGTIRRYEAGPMETWGDQLFAIPGMPAVPKCFLKGRLGMKGMEVSLNALKPGVAMPQVHRHRVNEELYLFLSGRGEFHADGELLPIEAGTCIRCEPEVGRSWRNTGQTELVFVVIQAPNRESGSAMISDGELVDEPPRWAKS</sequence>
<dbReference type="RefSeq" id="WP_145253668.1">
    <property type="nucleotide sequence ID" value="NZ_CP036279.1"/>
</dbReference>
<protein>
    <submittedName>
        <fullName evidence="3">Cupin domain protein</fullName>
    </submittedName>
</protein>
<name>A0A518AXL2_9BACT</name>
<keyword evidence="1" id="KW-0479">Metal-binding</keyword>
<feature type="domain" description="Cupin type-2" evidence="2">
    <location>
        <begin position="54"/>
        <end position="120"/>
    </location>
</feature>
<dbReference type="KEGG" id="knv:Pan216_02480"/>
<dbReference type="InterPro" id="IPR051610">
    <property type="entry name" value="GPI/OXD"/>
</dbReference>
<dbReference type="Proteomes" id="UP000317093">
    <property type="component" value="Chromosome"/>
</dbReference>
<dbReference type="OrthoDB" id="282518at2"/>
<accession>A0A518AXL2</accession>
<dbReference type="InterPro" id="IPR013096">
    <property type="entry name" value="Cupin_2"/>
</dbReference>
<evidence type="ECO:0000259" key="2">
    <source>
        <dbReference type="Pfam" id="PF07883"/>
    </source>
</evidence>
<dbReference type="PANTHER" id="PTHR35848">
    <property type="entry name" value="OXALATE-BINDING PROTEIN"/>
    <property type="match status" value="1"/>
</dbReference>